<feature type="compositionally biased region" description="Polar residues" evidence="2">
    <location>
        <begin position="219"/>
        <end position="230"/>
    </location>
</feature>
<dbReference type="OrthoDB" id="7464126at2759"/>
<keyword evidence="5" id="KW-1185">Reference proteome</keyword>
<reference evidence="4 5" key="1">
    <citation type="submission" date="2018-08" db="EMBL/GenBank/DDBJ databases">
        <title>Draft genome of the lignicolous fungus Coniochaeta pulveracea.</title>
        <authorList>
            <person name="Borstlap C.J."/>
            <person name="De Witt R.N."/>
            <person name="Botha A."/>
            <person name="Volschenk H."/>
        </authorList>
    </citation>
    <scope>NUCLEOTIDE SEQUENCE [LARGE SCALE GENOMIC DNA]</scope>
    <source>
        <strain evidence="4 5">CAB683</strain>
    </source>
</reference>
<dbReference type="Gene3D" id="3.40.50.1820">
    <property type="entry name" value="alpha/beta hydrolase"/>
    <property type="match status" value="1"/>
</dbReference>
<sequence length="907" mass="101243">MAAPTNKNTIYAHSKDLLFALRRERSLNRRLVFVAHSLGDIIVKEMLARSSTSSETGLSNVIASTSALIFLGTPHRGRPDLAAVGGWARSLASALRMETTPALLDALALKTTDLERAHEAFSGLWSKYDFRVKTFQEGLGLTGVNLGILGNKVVPEHSSTIGDPRENAETLQANQMDMCRFTGPDDPNYAKVGGEISLIYSSITKLPPPGIQQTTIHTTLSRATPSGQASSKHDERASGHDDSLTNVQRLAIQSLSFPEMNTRRHTIDAPADKTCQWLFDHKIYMDWFSGASRDLHSGLLSLRGNPGVGKSTLLNEAFRRTLLDAESSKHRVIGAFFNANGHSTHVETSPAYILRCLAYQLLHQDSELVAMFMETWRAKQMLGDVATMAPLWSYEELRCLLRPLLLRRSNRRTFVFIDALDECDPESLRAFAYFWQTLTETAHGDAVDLNVCISSRHFPTITLRNCAEISVEHHNSSDIAAYVERHFSLPRYVSQYKLLAERLVTRSQGVFLWAILAVDELLQRYDEGKEPLFLLHHLDAVPLGLANVYQKICNTMAVPHSALALRLFQWAILANKPLRLHEWHHIMAFIQDPVPTSLQHCRTGASFTNDDAQLEKQIRSISRGLVEVAHIRSSLEDASELLSVRAGAGSLDAEDGDTRLVRVIHDSVRAHCLKPNGGFATLETSNNNLEDCATLDDFVGKGHISSMHTCIDYMNISELDSLVRARLDAARRDMYSLPMQRGHTAVGTDGQFNIKTQFPSELASKAKRAGADRKGRHSVPAVQILPLTNEMLYELEQEAQPVVNLQERVVHWLLGVRDRPAGDPESVSEAQQVQMPDKLETHHSSIKSQVLEDSPSLLNYALFQLFTHARLADANMCDPQSIIDRLSNKGTWTRFLALREDLPQQQR</sequence>
<dbReference type="PANTHER" id="PTHR10039:SF5">
    <property type="entry name" value="NACHT DOMAIN-CONTAINING PROTEIN"/>
    <property type="match status" value="1"/>
</dbReference>
<keyword evidence="1" id="KW-0677">Repeat</keyword>
<organism evidence="4 5">
    <name type="scientific">Coniochaeta pulveracea</name>
    <dbReference type="NCBI Taxonomy" id="177199"/>
    <lineage>
        <taxon>Eukaryota</taxon>
        <taxon>Fungi</taxon>
        <taxon>Dikarya</taxon>
        <taxon>Ascomycota</taxon>
        <taxon>Pezizomycotina</taxon>
        <taxon>Sordariomycetes</taxon>
        <taxon>Sordariomycetidae</taxon>
        <taxon>Coniochaetales</taxon>
        <taxon>Coniochaetaceae</taxon>
        <taxon>Coniochaeta</taxon>
    </lineage>
</organism>
<evidence type="ECO:0000259" key="3">
    <source>
        <dbReference type="Pfam" id="PF24883"/>
    </source>
</evidence>
<gene>
    <name evidence="4" type="ORF">DL546_009098</name>
</gene>
<dbReference type="InterPro" id="IPR027417">
    <property type="entry name" value="P-loop_NTPase"/>
</dbReference>
<evidence type="ECO:0000256" key="2">
    <source>
        <dbReference type="SAM" id="MobiDB-lite"/>
    </source>
</evidence>
<feature type="region of interest" description="Disordered" evidence="2">
    <location>
        <begin position="219"/>
        <end position="245"/>
    </location>
</feature>
<evidence type="ECO:0000256" key="1">
    <source>
        <dbReference type="ARBA" id="ARBA00022737"/>
    </source>
</evidence>
<dbReference type="InterPro" id="IPR029058">
    <property type="entry name" value="AB_hydrolase_fold"/>
</dbReference>
<dbReference type="SUPFAM" id="SSF53474">
    <property type="entry name" value="alpha/beta-Hydrolases"/>
    <property type="match status" value="1"/>
</dbReference>
<dbReference type="InterPro" id="IPR056884">
    <property type="entry name" value="NPHP3-like_N"/>
</dbReference>
<feature type="compositionally biased region" description="Basic and acidic residues" evidence="2">
    <location>
        <begin position="231"/>
        <end position="243"/>
    </location>
</feature>
<dbReference type="AlphaFoldDB" id="A0A420YGT7"/>
<name>A0A420YGT7_9PEZI</name>
<dbReference type="Proteomes" id="UP000275385">
    <property type="component" value="Unassembled WGS sequence"/>
</dbReference>
<dbReference type="PANTHER" id="PTHR10039">
    <property type="entry name" value="AMELOGENIN"/>
    <property type="match status" value="1"/>
</dbReference>
<dbReference type="EMBL" id="QVQW01000011">
    <property type="protein sequence ID" value="RKU47072.1"/>
    <property type="molecule type" value="Genomic_DNA"/>
</dbReference>
<feature type="domain" description="Nephrocystin 3-like N-terminal" evidence="3">
    <location>
        <begin position="274"/>
        <end position="456"/>
    </location>
</feature>
<dbReference type="Pfam" id="PF24883">
    <property type="entry name" value="NPHP3_N"/>
    <property type="match status" value="1"/>
</dbReference>
<accession>A0A420YGT7</accession>
<comment type="caution">
    <text evidence="4">The sequence shown here is derived from an EMBL/GenBank/DDBJ whole genome shotgun (WGS) entry which is preliminary data.</text>
</comment>
<dbReference type="Gene3D" id="3.40.50.300">
    <property type="entry name" value="P-loop containing nucleotide triphosphate hydrolases"/>
    <property type="match status" value="1"/>
</dbReference>
<protein>
    <recommendedName>
        <fullName evidence="3">Nephrocystin 3-like N-terminal domain-containing protein</fullName>
    </recommendedName>
</protein>
<proteinExistence type="predicted"/>
<evidence type="ECO:0000313" key="4">
    <source>
        <dbReference type="EMBL" id="RKU47072.1"/>
    </source>
</evidence>
<dbReference type="SUPFAM" id="SSF52540">
    <property type="entry name" value="P-loop containing nucleoside triphosphate hydrolases"/>
    <property type="match status" value="1"/>
</dbReference>
<evidence type="ECO:0000313" key="5">
    <source>
        <dbReference type="Proteomes" id="UP000275385"/>
    </source>
</evidence>